<feature type="signal peptide" evidence="1">
    <location>
        <begin position="1"/>
        <end position="16"/>
    </location>
</feature>
<dbReference type="OrthoDB" id="5239982at2759"/>
<accession>A0A9P7MV24</accession>
<sequence length="188" mass="20526">MKFSSILLACVPTAMAASLAYKAPPALLAMAKRSPQTCVLPGSYHVKNFEAHAPTNGTSMSSYKFTYVNTASNVTTKCHYHSGMKPHTLKGGEVANRFACKDKNVNFVWTPAQNSMTMVQNVCPDAKGKYEYAASGNVFIPVNCASGKCHLNTHSYNGTFTKMAPVQHPDVAHKKHRRGVAWSYDGYN</sequence>
<evidence type="ECO:0000313" key="3">
    <source>
        <dbReference type="EMBL" id="KAG5971126.1"/>
    </source>
</evidence>
<keyword evidence="1" id="KW-0732">Signal</keyword>
<dbReference type="Proteomes" id="UP000784919">
    <property type="component" value="Unassembled WGS sequence"/>
</dbReference>
<dbReference type="AlphaFoldDB" id="A0A9P7MV24"/>
<dbReference type="EMBL" id="SRPS01000063">
    <property type="protein sequence ID" value="KAG5971126.1"/>
    <property type="molecule type" value="Genomic_DNA"/>
</dbReference>
<protein>
    <recommendedName>
        <fullName evidence="6">AA1-like domain-containing protein</fullName>
    </recommendedName>
</protein>
<reference evidence="3 4" key="1">
    <citation type="journal article" date="2020" name="bioRxiv">
        <title>Whole genome comparisons of ergot fungi reveals the divergence and evolution of species within the genus Claviceps are the result of varying mechanisms driving genome evolution and host range expansion.</title>
        <authorList>
            <person name="Wyka S.A."/>
            <person name="Mondo S.J."/>
            <person name="Liu M."/>
            <person name="Dettman J."/>
            <person name="Nalam V."/>
            <person name="Broders K.D."/>
        </authorList>
    </citation>
    <scope>NUCLEOTIDE SEQUENCE</scope>
    <source>
        <strain evidence="3">CCC 1102</strain>
        <strain evidence="2 4">LM583</strain>
    </source>
</reference>
<name>A0A9P7MV24_9HYPO</name>
<keyword evidence="4" id="KW-1185">Reference proteome</keyword>
<feature type="chain" id="PRO_5040227936" description="AA1-like domain-containing protein" evidence="1">
    <location>
        <begin position="17"/>
        <end position="188"/>
    </location>
</feature>
<organism evidence="3 5">
    <name type="scientific">Claviceps arundinis</name>
    <dbReference type="NCBI Taxonomy" id="1623583"/>
    <lineage>
        <taxon>Eukaryota</taxon>
        <taxon>Fungi</taxon>
        <taxon>Dikarya</taxon>
        <taxon>Ascomycota</taxon>
        <taxon>Pezizomycotina</taxon>
        <taxon>Sordariomycetes</taxon>
        <taxon>Hypocreomycetidae</taxon>
        <taxon>Hypocreales</taxon>
        <taxon>Clavicipitaceae</taxon>
        <taxon>Claviceps</taxon>
    </lineage>
</organism>
<proteinExistence type="predicted"/>
<evidence type="ECO:0000313" key="4">
    <source>
        <dbReference type="Proteomes" id="UP000742024"/>
    </source>
</evidence>
<evidence type="ECO:0008006" key="6">
    <source>
        <dbReference type="Google" id="ProtNLM"/>
    </source>
</evidence>
<gene>
    <name evidence="3" type="ORF">E4U56_007097</name>
    <name evidence="2" type="ORF">E4U57_003133</name>
</gene>
<dbReference type="Proteomes" id="UP000742024">
    <property type="component" value="Unassembled WGS sequence"/>
</dbReference>
<comment type="caution">
    <text evidence="3">The sequence shown here is derived from an EMBL/GenBank/DDBJ whole genome shotgun (WGS) entry which is preliminary data.</text>
</comment>
<dbReference type="EMBL" id="SRPR01000238">
    <property type="protein sequence ID" value="KAG5955775.1"/>
    <property type="molecule type" value="Genomic_DNA"/>
</dbReference>
<evidence type="ECO:0000313" key="5">
    <source>
        <dbReference type="Proteomes" id="UP000784919"/>
    </source>
</evidence>
<evidence type="ECO:0000313" key="2">
    <source>
        <dbReference type="EMBL" id="KAG5955775.1"/>
    </source>
</evidence>
<evidence type="ECO:0000256" key="1">
    <source>
        <dbReference type="SAM" id="SignalP"/>
    </source>
</evidence>